<evidence type="ECO:0000313" key="3">
    <source>
        <dbReference type="Proteomes" id="UP000604737"/>
    </source>
</evidence>
<keyword evidence="1 2" id="KW-0238">DNA-binding</keyword>
<dbReference type="PANTHER" id="PTHR33221">
    <property type="entry name" value="WINGED HELIX-TURN-HELIX TRANSCRIPTIONAL REGULATOR, RRF2 FAMILY"/>
    <property type="match status" value="1"/>
</dbReference>
<dbReference type="EMBL" id="BMYO01000005">
    <property type="protein sequence ID" value="GHD63135.1"/>
    <property type="molecule type" value="Genomic_DNA"/>
</dbReference>
<evidence type="ECO:0000256" key="1">
    <source>
        <dbReference type="ARBA" id="ARBA00023125"/>
    </source>
</evidence>
<dbReference type="InterPro" id="IPR000944">
    <property type="entry name" value="Tscrpt_reg_Rrf2"/>
</dbReference>
<keyword evidence="3" id="KW-1185">Reference proteome</keyword>
<protein>
    <submittedName>
        <fullName evidence="2">DNA-binding protein</fullName>
    </submittedName>
</protein>
<comment type="caution">
    <text evidence="2">The sequence shown here is derived from an EMBL/GenBank/DDBJ whole genome shotgun (WGS) entry which is preliminary data.</text>
</comment>
<dbReference type="Proteomes" id="UP000604737">
    <property type="component" value="Unassembled WGS sequence"/>
</dbReference>
<dbReference type="InterPro" id="IPR036390">
    <property type="entry name" value="WH_DNA-bd_sf"/>
</dbReference>
<dbReference type="InterPro" id="IPR036388">
    <property type="entry name" value="WH-like_DNA-bd_sf"/>
</dbReference>
<gene>
    <name evidence="2" type="ORF">GCM10007350_19960</name>
</gene>
<sequence length="152" mass="16825">MRLTRFSDYSLRVLMYAGLASERLVTIAELADAYAISSNHLMKVVHFLSQHGYLATQRGKGGGLRLGRDPAAVNLGELVRLTETEDVLVECFDREHSQCRIGGVCRLTGLLRDAQEAFYAELGRHTLADLLQQPAPLARVFGIDPASITRRV</sequence>
<dbReference type="PROSITE" id="PS51197">
    <property type="entry name" value="HTH_RRF2_2"/>
    <property type="match status" value="1"/>
</dbReference>
<dbReference type="Pfam" id="PF02082">
    <property type="entry name" value="Rrf2"/>
    <property type="match status" value="1"/>
</dbReference>
<dbReference type="RefSeq" id="WP_189460372.1">
    <property type="nucleotide sequence ID" value="NZ_BMYO01000005.1"/>
</dbReference>
<organism evidence="2 3">
    <name type="scientific">Jeongeupia chitinilytica</name>
    <dbReference type="NCBI Taxonomy" id="1041641"/>
    <lineage>
        <taxon>Bacteria</taxon>
        <taxon>Pseudomonadati</taxon>
        <taxon>Pseudomonadota</taxon>
        <taxon>Betaproteobacteria</taxon>
        <taxon>Neisseriales</taxon>
        <taxon>Chitinibacteraceae</taxon>
        <taxon>Jeongeupia</taxon>
    </lineage>
</organism>
<proteinExistence type="predicted"/>
<dbReference type="SUPFAM" id="SSF46785">
    <property type="entry name" value="Winged helix' DNA-binding domain"/>
    <property type="match status" value="1"/>
</dbReference>
<dbReference type="Gene3D" id="1.10.10.10">
    <property type="entry name" value="Winged helix-like DNA-binding domain superfamily/Winged helix DNA-binding domain"/>
    <property type="match status" value="1"/>
</dbReference>
<dbReference type="GO" id="GO:0003677">
    <property type="term" value="F:DNA binding"/>
    <property type="evidence" value="ECO:0007669"/>
    <property type="project" value="UniProtKB-KW"/>
</dbReference>
<dbReference type="PANTHER" id="PTHR33221:SF4">
    <property type="entry name" value="HTH-TYPE TRANSCRIPTIONAL REPRESSOR NSRR"/>
    <property type="match status" value="1"/>
</dbReference>
<evidence type="ECO:0000313" key="2">
    <source>
        <dbReference type="EMBL" id="GHD63135.1"/>
    </source>
</evidence>
<dbReference type="NCBIfam" id="TIGR00738">
    <property type="entry name" value="rrf2_super"/>
    <property type="match status" value="1"/>
</dbReference>
<name>A0ABQ3H3F4_9NEIS</name>
<reference evidence="3" key="1">
    <citation type="journal article" date="2019" name="Int. J. Syst. Evol. Microbiol.">
        <title>The Global Catalogue of Microorganisms (GCM) 10K type strain sequencing project: providing services to taxonomists for standard genome sequencing and annotation.</title>
        <authorList>
            <consortium name="The Broad Institute Genomics Platform"/>
            <consortium name="The Broad Institute Genome Sequencing Center for Infectious Disease"/>
            <person name="Wu L."/>
            <person name="Ma J."/>
        </authorList>
    </citation>
    <scope>NUCLEOTIDE SEQUENCE [LARGE SCALE GENOMIC DNA]</scope>
    <source>
        <strain evidence="3">KCTC 23701</strain>
    </source>
</reference>
<accession>A0ABQ3H3F4</accession>